<gene>
    <name evidence="2" type="ORF">HMPREF0373_00942</name>
</gene>
<dbReference type="PATRIC" id="fig|1256908.3.peg.871"/>
<evidence type="ECO:0000313" key="2">
    <source>
        <dbReference type="EMBL" id="ERK49821.1"/>
    </source>
</evidence>
<comment type="caution">
    <text evidence="2">The sequence shown here is derived from an EMBL/GenBank/DDBJ whole genome shotgun (WGS) entry which is preliminary data.</text>
</comment>
<dbReference type="HOGENOM" id="CLU_031688_0_0_9"/>
<evidence type="ECO:0008006" key="4">
    <source>
        <dbReference type="Google" id="ProtNLM"/>
    </source>
</evidence>
<evidence type="ECO:0000256" key="1">
    <source>
        <dbReference type="SAM" id="MobiDB-lite"/>
    </source>
</evidence>
<sequence>MWECKARSNPCDQDLGVLTPKSYHAGKQKKQGCKYFMNREEKQKLKAEKKQQKAKEKQARKEVRSVYKETKGNKDREIKWGKLDNTAHLFPVIAGEGMTNVYRVAVILKEEIQQELLQQALDMVLPKFSVFNCRLRQGMFWYYFEENGKKSPTVHEEHTYPCRYIDEHRNRSYLFRVTYYGCRINLEVFHSLTDGNGALNFLKELTYQYLRLSHPELGEQYGNRLHKHTSLNTEDSFLQNYKKSRFEKSYKSEKAYILKGSLFPEGKMGIIHGHMPVDAVKRAAKKYDATINEFLVAVFIWAIYQEYLKGMPSKRPVTTSVPVNLRPFFNSVTTKNFFVMVTATFHPKAENQPFEDVIAEVKKSLREQITKEHLEEIFSYNVTGEKTMILRTIPLVFKKIGMKYVYNMAASANTATITNLGTIQVAPEYEGYVDHFSVILSRSKGQNLKMCLCSYNGMLTSTISSVMKDTKLQKAFYRYLVANDIPVTIESNGVYYE</sequence>
<feature type="region of interest" description="Disordered" evidence="1">
    <location>
        <begin position="46"/>
        <end position="68"/>
    </location>
</feature>
<proteinExistence type="predicted"/>
<evidence type="ECO:0000313" key="3">
    <source>
        <dbReference type="Proteomes" id="UP000016608"/>
    </source>
</evidence>
<dbReference type="eggNOG" id="COG4908">
    <property type="taxonomic scope" value="Bacteria"/>
</dbReference>
<keyword evidence="3" id="KW-1185">Reference proteome</keyword>
<reference evidence="2 3" key="1">
    <citation type="submission" date="2013-06" db="EMBL/GenBank/DDBJ databases">
        <authorList>
            <person name="Weinstock G."/>
            <person name="Sodergren E."/>
            <person name="Lobos E.A."/>
            <person name="Fulton L."/>
            <person name="Fulton R."/>
            <person name="Courtney L."/>
            <person name="Fronick C."/>
            <person name="O'Laughlin M."/>
            <person name="Godfrey J."/>
            <person name="Wilson R.M."/>
            <person name="Miner T."/>
            <person name="Farmer C."/>
            <person name="Delehaunty K."/>
            <person name="Cordes M."/>
            <person name="Minx P."/>
            <person name="Tomlinson C."/>
            <person name="Chen J."/>
            <person name="Wollam A."/>
            <person name="Pepin K.H."/>
            <person name="Bhonagiri V."/>
            <person name="Zhang X."/>
            <person name="Warren W."/>
            <person name="Mitreva M."/>
            <person name="Mardis E.R."/>
            <person name="Wilson R.K."/>
        </authorList>
    </citation>
    <scope>NUCLEOTIDE SEQUENCE [LARGE SCALE GENOMIC DNA]</scope>
    <source>
        <strain evidence="2 3">ATCC 29099</strain>
    </source>
</reference>
<organism evidence="2 3">
    <name type="scientific">Eubacterium ramulus ATCC 29099</name>
    <dbReference type="NCBI Taxonomy" id="1256908"/>
    <lineage>
        <taxon>Bacteria</taxon>
        <taxon>Bacillati</taxon>
        <taxon>Bacillota</taxon>
        <taxon>Clostridia</taxon>
        <taxon>Eubacteriales</taxon>
        <taxon>Eubacteriaceae</taxon>
        <taxon>Eubacterium</taxon>
    </lineage>
</organism>
<dbReference type="EMBL" id="AWVJ01000062">
    <property type="protein sequence ID" value="ERK49821.1"/>
    <property type="molecule type" value="Genomic_DNA"/>
</dbReference>
<protein>
    <recommendedName>
        <fullName evidence="4">Acyltransferase, WS/DGAT/MGAT</fullName>
    </recommendedName>
</protein>
<dbReference type="AlphaFoldDB" id="U2Q0E6"/>
<accession>U2Q0E6</accession>
<dbReference type="Proteomes" id="UP000016608">
    <property type="component" value="Unassembled WGS sequence"/>
</dbReference>
<name>U2Q0E6_EUBRA</name>